<dbReference type="SUPFAM" id="SSF48452">
    <property type="entry name" value="TPR-like"/>
    <property type="match status" value="1"/>
</dbReference>
<dbReference type="AlphaFoldDB" id="A0A397SJW5"/>
<keyword evidence="2" id="KW-1185">Reference proteome</keyword>
<dbReference type="Proteomes" id="UP000265703">
    <property type="component" value="Unassembled WGS sequence"/>
</dbReference>
<evidence type="ECO:0000313" key="1">
    <source>
        <dbReference type="EMBL" id="RIA86328.1"/>
    </source>
</evidence>
<proteinExistence type="predicted"/>
<dbReference type="STRING" id="658196.A0A397SJW5"/>
<reference evidence="1 2" key="1">
    <citation type="submission" date="2018-06" db="EMBL/GenBank/DDBJ databases">
        <title>Comparative genomics reveals the genomic features of Rhizophagus irregularis, R. cerebriforme, R. diaphanum and Gigaspora rosea, and their symbiotic lifestyle signature.</title>
        <authorList>
            <person name="Morin E."/>
            <person name="San Clemente H."/>
            <person name="Chen E.C.H."/>
            <person name="De La Providencia I."/>
            <person name="Hainaut M."/>
            <person name="Kuo A."/>
            <person name="Kohler A."/>
            <person name="Murat C."/>
            <person name="Tang N."/>
            <person name="Roy S."/>
            <person name="Loubradou J."/>
            <person name="Henrissat B."/>
            <person name="Grigoriev I.V."/>
            <person name="Corradi N."/>
            <person name="Roux C."/>
            <person name="Martin F.M."/>
        </authorList>
    </citation>
    <scope>NUCLEOTIDE SEQUENCE [LARGE SCALE GENOMIC DNA]</scope>
    <source>
        <strain evidence="1 2">DAOM 227022</strain>
    </source>
</reference>
<gene>
    <name evidence="1" type="ORF">C1645_829430</name>
</gene>
<protein>
    <recommendedName>
        <fullName evidence="3">DUF924-domain-containing protein</fullName>
    </recommendedName>
</protein>
<dbReference type="EMBL" id="QKYT01000369">
    <property type="protein sequence ID" value="RIA86328.1"/>
    <property type="molecule type" value="Genomic_DNA"/>
</dbReference>
<dbReference type="Gene3D" id="1.25.40.10">
    <property type="entry name" value="Tetratricopeptide repeat domain"/>
    <property type="match status" value="1"/>
</dbReference>
<dbReference type="OrthoDB" id="414698at2759"/>
<organism evidence="1 2">
    <name type="scientific">Glomus cerebriforme</name>
    <dbReference type="NCBI Taxonomy" id="658196"/>
    <lineage>
        <taxon>Eukaryota</taxon>
        <taxon>Fungi</taxon>
        <taxon>Fungi incertae sedis</taxon>
        <taxon>Mucoromycota</taxon>
        <taxon>Glomeromycotina</taxon>
        <taxon>Glomeromycetes</taxon>
        <taxon>Glomerales</taxon>
        <taxon>Glomeraceae</taxon>
        <taxon>Glomus</taxon>
    </lineage>
</organism>
<accession>A0A397SJW5</accession>
<dbReference type="InterPro" id="IPR011990">
    <property type="entry name" value="TPR-like_helical_dom_sf"/>
</dbReference>
<dbReference type="Gene3D" id="1.20.58.320">
    <property type="entry name" value="TPR-like"/>
    <property type="match status" value="1"/>
</dbReference>
<comment type="caution">
    <text evidence="1">The sequence shown here is derived from an EMBL/GenBank/DDBJ whole genome shotgun (WGS) entry which is preliminary data.</text>
</comment>
<evidence type="ECO:0000313" key="2">
    <source>
        <dbReference type="Proteomes" id="UP000265703"/>
    </source>
</evidence>
<sequence>MTSAAVQLQKRILSFWFKGFVDGQPLPSPLIQFWFSGGEAIDNECRNNFGKEVEEIFEKKTYIDEMKQTPEGTLGLTILLDQIPRNIFRGTARPFVDFDPIALDVAKYCIDRKWDEKLNPVQRAFIYLPLEHSEKLEDQELCVQKSRWNDETAPEIYSELLKAFTNFAEKHKIIIEKFGRFPHRNECMNRESTKEEIDFLGDRF</sequence>
<name>A0A397SJW5_9GLOM</name>
<dbReference type="InterPro" id="IPR010323">
    <property type="entry name" value="DUF924"/>
</dbReference>
<evidence type="ECO:0008006" key="3">
    <source>
        <dbReference type="Google" id="ProtNLM"/>
    </source>
</evidence>
<dbReference type="Pfam" id="PF06041">
    <property type="entry name" value="DUF924"/>
    <property type="match status" value="1"/>
</dbReference>